<keyword evidence="3" id="KW-0238">DNA-binding</keyword>
<evidence type="ECO:0000256" key="4">
    <source>
        <dbReference type="ARBA" id="ARBA00023163"/>
    </source>
</evidence>
<dbReference type="GO" id="GO:0003700">
    <property type="term" value="F:DNA-binding transcription factor activity"/>
    <property type="evidence" value="ECO:0007669"/>
    <property type="project" value="InterPro"/>
</dbReference>
<evidence type="ECO:0000313" key="7">
    <source>
        <dbReference type="Proteomes" id="UP001198242"/>
    </source>
</evidence>
<keyword evidence="4" id="KW-0804">Transcription</keyword>
<dbReference type="PANTHER" id="PTHR30204">
    <property type="entry name" value="REDOX-CYCLING DRUG-SENSING TRANSCRIPTIONAL ACTIVATOR SOXR"/>
    <property type="match status" value="1"/>
</dbReference>
<dbReference type="InterPro" id="IPR009061">
    <property type="entry name" value="DNA-bd_dom_put_sf"/>
</dbReference>
<evidence type="ECO:0000256" key="3">
    <source>
        <dbReference type="ARBA" id="ARBA00023125"/>
    </source>
</evidence>
<name>A0AAE3DZ66_9FIRM</name>
<dbReference type="Proteomes" id="UP001198242">
    <property type="component" value="Unassembled WGS sequence"/>
</dbReference>
<dbReference type="PROSITE" id="PS50937">
    <property type="entry name" value="HTH_MERR_2"/>
    <property type="match status" value="1"/>
</dbReference>
<feature type="domain" description="HTH merR-type" evidence="5">
    <location>
        <begin position="7"/>
        <end position="77"/>
    </location>
</feature>
<dbReference type="InterPro" id="IPR011256">
    <property type="entry name" value="Reg_factor_effector_dom_sf"/>
</dbReference>
<dbReference type="GO" id="GO:0003677">
    <property type="term" value="F:DNA binding"/>
    <property type="evidence" value="ECO:0007669"/>
    <property type="project" value="UniProtKB-KW"/>
</dbReference>
<keyword evidence="1" id="KW-0678">Repressor</keyword>
<dbReference type="Gene3D" id="3.20.80.10">
    <property type="entry name" value="Regulatory factor, effector binding domain"/>
    <property type="match status" value="1"/>
</dbReference>
<gene>
    <name evidence="6" type="ORF">LKE05_08995</name>
</gene>
<keyword evidence="7" id="KW-1185">Reference proteome</keyword>
<dbReference type="RefSeq" id="WP_308456594.1">
    <property type="nucleotide sequence ID" value="NZ_JAJEQM010000011.1"/>
</dbReference>
<dbReference type="InterPro" id="IPR047057">
    <property type="entry name" value="MerR_fam"/>
</dbReference>
<dbReference type="Gene3D" id="1.10.1660.10">
    <property type="match status" value="1"/>
</dbReference>
<evidence type="ECO:0000313" key="6">
    <source>
        <dbReference type="EMBL" id="MCC2210920.1"/>
    </source>
</evidence>
<dbReference type="SUPFAM" id="SSF46955">
    <property type="entry name" value="Putative DNA-binding domain"/>
    <property type="match status" value="1"/>
</dbReference>
<evidence type="ECO:0000256" key="1">
    <source>
        <dbReference type="ARBA" id="ARBA00022491"/>
    </source>
</evidence>
<dbReference type="InterPro" id="IPR000551">
    <property type="entry name" value="MerR-type_HTH_dom"/>
</dbReference>
<evidence type="ECO:0000256" key="2">
    <source>
        <dbReference type="ARBA" id="ARBA00023015"/>
    </source>
</evidence>
<evidence type="ECO:0000259" key="5">
    <source>
        <dbReference type="PROSITE" id="PS50937"/>
    </source>
</evidence>
<reference evidence="6 7" key="1">
    <citation type="submission" date="2021-10" db="EMBL/GenBank/DDBJ databases">
        <title>Anaerobic single-cell dispensing facilitates the cultivation of human gut bacteria.</title>
        <authorList>
            <person name="Afrizal A."/>
        </authorList>
    </citation>
    <scope>NUCLEOTIDE SEQUENCE [LARGE SCALE GENOMIC DNA]</scope>
    <source>
        <strain evidence="6 7">CLA-AA-H232</strain>
    </source>
</reference>
<accession>A0AAE3DZ66</accession>
<proteinExistence type="predicted"/>
<sequence>MNVEKNMFTIGEMAKSIGITRKIILNYEAKGLITPDFKDGKNGNRYYTVDTFTKIRTVRILQKLGLSLDEIHAYLDGETDLLPLIRRLEAMRDEINLNIEKLYERANTNPTQIKEIHIDKQTIYRRTFTTESILDKTNILRDTAILAMREYGTDMTRRMYFLEYSLSAPNEISYCVAVPPESSGEHIVVLTPMRAICIYHHGAYEELPKVREKLLLYAKEHNLTPLGMCRHTYLEGPPQHKDKKLFITQVALPIEE</sequence>
<dbReference type="EMBL" id="JAJEQM010000011">
    <property type="protein sequence ID" value="MCC2210920.1"/>
    <property type="molecule type" value="Genomic_DNA"/>
</dbReference>
<dbReference type="SMART" id="SM00422">
    <property type="entry name" value="HTH_MERR"/>
    <property type="match status" value="1"/>
</dbReference>
<keyword evidence="2" id="KW-0805">Transcription regulation</keyword>
<dbReference type="SUPFAM" id="SSF55136">
    <property type="entry name" value="Probable bacterial effector-binding domain"/>
    <property type="match status" value="1"/>
</dbReference>
<dbReference type="PANTHER" id="PTHR30204:SF69">
    <property type="entry name" value="MERR-FAMILY TRANSCRIPTIONAL REGULATOR"/>
    <property type="match status" value="1"/>
</dbReference>
<dbReference type="Pfam" id="PF13411">
    <property type="entry name" value="MerR_1"/>
    <property type="match status" value="1"/>
</dbReference>
<comment type="caution">
    <text evidence="6">The sequence shown here is derived from an EMBL/GenBank/DDBJ whole genome shotgun (WGS) entry which is preliminary data.</text>
</comment>
<organism evidence="6 7">
    <name type="scientific">Hominilimicola fabiformis</name>
    <dbReference type="NCBI Taxonomy" id="2885356"/>
    <lineage>
        <taxon>Bacteria</taxon>
        <taxon>Bacillati</taxon>
        <taxon>Bacillota</taxon>
        <taxon>Clostridia</taxon>
        <taxon>Eubacteriales</taxon>
        <taxon>Oscillospiraceae</taxon>
        <taxon>Hominilimicola</taxon>
    </lineage>
</organism>
<protein>
    <submittedName>
        <fullName evidence="6">MerR family transcriptional regulator</fullName>
    </submittedName>
</protein>
<dbReference type="AlphaFoldDB" id="A0AAE3DZ66"/>